<gene>
    <name evidence="2" type="ORF">DPMN_186771</name>
</gene>
<accession>A0A9D4DMT2</accession>
<sequence>MSLEAKSISDIDAFPTVKTNVENITEAPSTTTHFPDLAQARPQVEVKIQRGNNKTTGTE</sequence>
<dbReference type="EMBL" id="JAIWYP010000010">
    <property type="protein sequence ID" value="KAH3752159.1"/>
    <property type="molecule type" value="Genomic_DNA"/>
</dbReference>
<dbReference type="AlphaFoldDB" id="A0A9D4DMT2"/>
<name>A0A9D4DMT2_DREPO</name>
<evidence type="ECO:0000256" key="1">
    <source>
        <dbReference type="SAM" id="MobiDB-lite"/>
    </source>
</evidence>
<protein>
    <submittedName>
        <fullName evidence="2">Uncharacterized protein</fullName>
    </submittedName>
</protein>
<organism evidence="2 3">
    <name type="scientific">Dreissena polymorpha</name>
    <name type="common">Zebra mussel</name>
    <name type="synonym">Mytilus polymorpha</name>
    <dbReference type="NCBI Taxonomy" id="45954"/>
    <lineage>
        <taxon>Eukaryota</taxon>
        <taxon>Metazoa</taxon>
        <taxon>Spiralia</taxon>
        <taxon>Lophotrochozoa</taxon>
        <taxon>Mollusca</taxon>
        <taxon>Bivalvia</taxon>
        <taxon>Autobranchia</taxon>
        <taxon>Heteroconchia</taxon>
        <taxon>Euheterodonta</taxon>
        <taxon>Imparidentia</taxon>
        <taxon>Neoheterodontei</taxon>
        <taxon>Myida</taxon>
        <taxon>Dreissenoidea</taxon>
        <taxon>Dreissenidae</taxon>
        <taxon>Dreissena</taxon>
    </lineage>
</organism>
<proteinExistence type="predicted"/>
<feature type="compositionally biased region" description="Polar residues" evidence="1">
    <location>
        <begin position="50"/>
        <end position="59"/>
    </location>
</feature>
<feature type="region of interest" description="Disordered" evidence="1">
    <location>
        <begin position="26"/>
        <end position="59"/>
    </location>
</feature>
<dbReference type="Proteomes" id="UP000828390">
    <property type="component" value="Unassembled WGS sequence"/>
</dbReference>
<keyword evidence="3" id="KW-1185">Reference proteome</keyword>
<evidence type="ECO:0000313" key="3">
    <source>
        <dbReference type="Proteomes" id="UP000828390"/>
    </source>
</evidence>
<reference evidence="2" key="2">
    <citation type="submission" date="2020-11" db="EMBL/GenBank/DDBJ databases">
        <authorList>
            <person name="McCartney M.A."/>
            <person name="Auch B."/>
            <person name="Kono T."/>
            <person name="Mallez S."/>
            <person name="Becker A."/>
            <person name="Gohl D.M."/>
            <person name="Silverstein K.A.T."/>
            <person name="Koren S."/>
            <person name="Bechman K.B."/>
            <person name="Herman A."/>
            <person name="Abrahante J.E."/>
            <person name="Garbe J."/>
        </authorList>
    </citation>
    <scope>NUCLEOTIDE SEQUENCE</scope>
    <source>
        <strain evidence="2">Duluth1</strain>
        <tissue evidence="2">Whole animal</tissue>
    </source>
</reference>
<reference evidence="2" key="1">
    <citation type="journal article" date="2019" name="bioRxiv">
        <title>The Genome of the Zebra Mussel, Dreissena polymorpha: A Resource for Invasive Species Research.</title>
        <authorList>
            <person name="McCartney M.A."/>
            <person name="Auch B."/>
            <person name="Kono T."/>
            <person name="Mallez S."/>
            <person name="Zhang Y."/>
            <person name="Obille A."/>
            <person name="Becker A."/>
            <person name="Abrahante J.E."/>
            <person name="Garbe J."/>
            <person name="Badalamenti J.P."/>
            <person name="Herman A."/>
            <person name="Mangelson H."/>
            <person name="Liachko I."/>
            <person name="Sullivan S."/>
            <person name="Sone E.D."/>
            <person name="Koren S."/>
            <person name="Silverstein K.A.T."/>
            <person name="Beckman K.B."/>
            <person name="Gohl D.M."/>
        </authorList>
    </citation>
    <scope>NUCLEOTIDE SEQUENCE</scope>
    <source>
        <strain evidence="2">Duluth1</strain>
        <tissue evidence="2">Whole animal</tissue>
    </source>
</reference>
<evidence type="ECO:0000313" key="2">
    <source>
        <dbReference type="EMBL" id="KAH3752159.1"/>
    </source>
</evidence>
<comment type="caution">
    <text evidence="2">The sequence shown here is derived from an EMBL/GenBank/DDBJ whole genome shotgun (WGS) entry which is preliminary data.</text>
</comment>